<proteinExistence type="predicted"/>
<gene>
    <name evidence="2" type="ORF">V1351_07270</name>
</gene>
<keyword evidence="1" id="KW-0472">Membrane</keyword>
<dbReference type="EMBL" id="CP144913">
    <property type="protein sequence ID" value="WXB77867.1"/>
    <property type="molecule type" value="Genomic_DNA"/>
</dbReference>
<organism evidence="2 3">
    <name type="scientific">Janibacter alittae</name>
    <dbReference type="NCBI Taxonomy" id="3115209"/>
    <lineage>
        <taxon>Bacteria</taxon>
        <taxon>Bacillati</taxon>
        <taxon>Actinomycetota</taxon>
        <taxon>Actinomycetes</taxon>
        <taxon>Micrococcales</taxon>
        <taxon>Intrasporangiaceae</taxon>
        <taxon>Janibacter</taxon>
    </lineage>
</organism>
<sequence length="149" mass="15958">MQATDGLDMRPPSTAADIGTTVGTVVALLGVLWTVGHSLRSERLTRAGQELERDQAEATAMRSEAAARLTEEYTRRVVEALETMASQGPAGIATEGVRRLTWSLTNQSGDTYLLSNTSGLAAEEVTVSAHESMIFRPPETTMLGGQARH</sequence>
<dbReference type="Proteomes" id="UP001382727">
    <property type="component" value="Chromosome"/>
</dbReference>
<accession>A0ABZ2ML89</accession>
<evidence type="ECO:0000313" key="3">
    <source>
        <dbReference type="Proteomes" id="UP001382727"/>
    </source>
</evidence>
<dbReference type="RefSeq" id="WP_338752145.1">
    <property type="nucleotide sequence ID" value="NZ_CP144913.1"/>
</dbReference>
<reference evidence="2 3" key="1">
    <citation type="submission" date="2024-02" db="EMBL/GenBank/DDBJ databases">
        <title>Janibacter sp. nov., isolated from gut of marine sandworm.</title>
        <authorList>
            <person name="Kim B."/>
            <person name="Jun M.O."/>
            <person name="Shin N.-R."/>
        </authorList>
    </citation>
    <scope>NUCLEOTIDE SEQUENCE [LARGE SCALE GENOMIC DNA]</scope>
    <source>
        <strain evidence="2 3">A1S7</strain>
    </source>
</reference>
<protein>
    <submittedName>
        <fullName evidence="2">Uncharacterized protein</fullName>
    </submittedName>
</protein>
<evidence type="ECO:0000256" key="1">
    <source>
        <dbReference type="SAM" id="Phobius"/>
    </source>
</evidence>
<keyword evidence="1" id="KW-0812">Transmembrane</keyword>
<keyword evidence="1" id="KW-1133">Transmembrane helix</keyword>
<name>A0ABZ2ML89_9MICO</name>
<feature type="transmembrane region" description="Helical" evidence="1">
    <location>
        <begin position="18"/>
        <end position="36"/>
    </location>
</feature>
<keyword evidence="3" id="KW-1185">Reference proteome</keyword>
<evidence type="ECO:0000313" key="2">
    <source>
        <dbReference type="EMBL" id="WXB77867.1"/>
    </source>
</evidence>